<comment type="caution">
    <text evidence="1">The sequence shown here is derived from an EMBL/GenBank/DDBJ whole genome shotgun (WGS) entry which is preliminary data.</text>
</comment>
<dbReference type="Proteomes" id="UP000176965">
    <property type="component" value="Unassembled WGS sequence"/>
</dbReference>
<evidence type="ECO:0000313" key="1">
    <source>
        <dbReference type="EMBL" id="OHA46120.1"/>
    </source>
</evidence>
<name>A0A1G2PCQ4_9BACT</name>
<sequence>MSLAIEAAFQNKCYKKETLEKLRIKNSVLQNLLRTENELKIIEDKTYLRIAEQIMEISKMNNGWINYLTQKEP</sequence>
<evidence type="ECO:0000313" key="2">
    <source>
        <dbReference type="Proteomes" id="UP000176965"/>
    </source>
</evidence>
<accession>A0A1G2PCQ4</accession>
<dbReference type="CDD" id="cd16376">
    <property type="entry name" value="Avd_like"/>
    <property type="match status" value="1"/>
</dbReference>
<dbReference type="InterPro" id="IPR055360">
    <property type="entry name" value="bAvd"/>
</dbReference>
<proteinExistence type="predicted"/>
<dbReference type="AlphaFoldDB" id="A0A1G2PCQ4"/>
<gene>
    <name evidence="1" type="ORF">A2541_02850</name>
</gene>
<reference evidence="1 2" key="1">
    <citation type="journal article" date="2016" name="Nat. Commun.">
        <title>Thousands of microbial genomes shed light on interconnected biogeochemical processes in an aquifer system.</title>
        <authorList>
            <person name="Anantharaman K."/>
            <person name="Brown C.T."/>
            <person name="Hug L.A."/>
            <person name="Sharon I."/>
            <person name="Castelle C.J."/>
            <person name="Probst A.J."/>
            <person name="Thomas B.C."/>
            <person name="Singh A."/>
            <person name="Wilkins M.J."/>
            <person name="Karaoz U."/>
            <person name="Brodie E.L."/>
            <person name="Williams K.H."/>
            <person name="Hubbard S.S."/>
            <person name="Banfield J.F."/>
        </authorList>
    </citation>
    <scope>NUCLEOTIDE SEQUENCE [LARGE SCALE GENOMIC DNA]</scope>
</reference>
<dbReference type="InterPro" id="IPR036583">
    <property type="entry name" value="23S_rRNA_IVS_sf"/>
</dbReference>
<evidence type="ECO:0008006" key="3">
    <source>
        <dbReference type="Google" id="ProtNLM"/>
    </source>
</evidence>
<dbReference type="STRING" id="1802338.A2541_02850"/>
<protein>
    <recommendedName>
        <fullName evidence="3">Four helix bundle protein</fullName>
    </recommendedName>
</protein>
<organism evidence="1 2">
    <name type="scientific">Candidatus Taylorbacteria bacterium RIFOXYD2_FULL_36_9</name>
    <dbReference type="NCBI Taxonomy" id="1802338"/>
    <lineage>
        <taxon>Bacteria</taxon>
        <taxon>Candidatus Tayloriibacteriota</taxon>
    </lineage>
</organism>
<dbReference type="EMBL" id="MHSQ01000035">
    <property type="protein sequence ID" value="OHA46120.1"/>
    <property type="molecule type" value="Genomic_DNA"/>
</dbReference>
<dbReference type="Gene3D" id="1.20.1440.60">
    <property type="entry name" value="23S rRNA-intervening sequence"/>
    <property type="match status" value="1"/>
</dbReference>